<gene>
    <name evidence="2" type="ORF">LX97_02418</name>
</gene>
<evidence type="ECO:0000313" key="3">
    <source>
        <dbReference type="Proteomes" id="UP000248584"/>
    </source>
</evidence>
<dbReference type="InterPro" id="IPR035093">
    <property type="entry name" value="RelE/ParE_toxin_dom_sf"/>
</dbReference>
<proteinExistence type="predicted"/>
<reference evidence="2 3" key="1">
    <citation type="submission" date="2018-06" db="EMBL/GenBank/DDBJ databases">
        <title>Genomic Encyclopedia of Archaeal and Bacterial Type Strains, Phase II (KMG-II): from individual species to whole genera.</title>
        <authorList>
            <person name="Goeker M."/>
        </authorList>
    </citation>
    <scope>NUCLEOTIDE SEQUENCE [LARGE SCALE GENOMIC DNA]</scope>
    <source>
        <strain evidence="2 3">DSM 17205</strain>
    </source>
</reference>
<sequence length="96" mass="11378">MGFKLTISPLANLDLANAYKYYSEISIKILEDFDTEIEIAYQLLETNPFFQVRYKNVRGLPLKKFPFIIFYTLDEKSQTVEIRSVFNTHQDPSKYR</sequence>
<organism evidence="2 3">
    <name type="scientific">Nonlabens dokdonensis</name>
    <dbReference type="NCBI Taxonomy" id="328515"/>
    <lineage>
        <taxon>Bacteria</taxon>
        <taxon>Pseudomonadati</taxon>
        <taxon>Bacteroidota</taxon>
        <taxon>Flavobacteriia</taxon>
        <taxon>Flavobacteriales</taxon>
        <taxon>Flavobacteriaceae</taxon>
        <taxon>Nonlabens</taxon>
    </lineage>
</organism>
<comment type="caution">
    <text evidence="2">The sequence shown here is derived from an EMBL/GenBank/DDBJ whole genome shotgun (WGS) entry which is preliminary data.</text>
</comment>
<dbReference type="Proteomes" id="UP000248584">
    <property type="component" value="Unassembled WGS sequence"/>
</dbReference>
<dbReference type="Gene3D" id="3.30.2310.20">
    <property type="entry name" value="RelE-like"/>
    <property type="match status" value="1"/>
</dbReference>
<dbReference type="InterPro" id="IPR007712">
    <property type="entry name" value="RelE/ParE_toxin"/>
</dbReference>
<name>A0ABX5PVY1_9FLAO</name>
<accession>A0ABX5PVY1</accession>
<keyword evidence="3" id="KW-1185">Reference proteome</keyword>
<dbReference type="Pfam" id="PF05016">
    <property type="entry name" value="ParE_toxin"/>
    <property type="match status" value="1"/>
</dbReference>
<evidence type="ECO:0000256" key="1">
    <source>
        <dbReference type="ARBA" id="ARBA00022649"/>
    </source>
</evidence>
<dbReference type="RefSeq" id="WP_015360703.1">
    <property type="nucleotide sequence ID" value="NZ_QKZR01000004.1"/>
</dbReference>
<protein>
    <submittedName>
        <fullName evidence="2">ParE-like toxin of type II ParDE toxin-antitoxin system</fullName>
    </submittedName>
</protein>
<dbReference type="EMBL" id="QKZR01000004">
    <property type="protein sequence ID" value="PZX39052.1"/>
    <property type="molecule type" value="Genomic_DNA"/>
</dbReference>
<evidence type="ECO:0000313" key="2">
    <source>
        <dbReference type="EMBL" id="PZX39052.1"/>
    </source>
</evidence>
<keyword evidence="1" id="KW-1277">Toxin-antitoxin system</keyword>